<organism evidence="1 2">
    <name type="scientific">Ceratodon purpureus</name>
    <name type="common">Fire moss</name>
    <name type="synonym">Dicranum purpureum</name>
    <dbReference type="NCBI Taxonomy" id="3225"/>
    <lineage>
        <taxon>Eukaryota</taxon>
        <taxon>Viridiplantae</taxon>
        <taxon>Streptophyta</taxon>
        <taxon>Embryophyta</taxon>
        <taxon>Bryophyta</taxon>
        <taxon>Bryophytina</taxon>
        <taxon>Bryopsida</taxon>
        <taxon>Dicranidae</taxon>
        <taxon>Pseudoditrichales</taxon>
        <taxon>Ditrichaceae</taxon>
        <taxon>Ceratodon</taxon>
    </lineage>
</organism>
<dbReference type="Proteomes" id="UP000822688">
    <property type="component" value="Chromosome 11"/>
</dbReference>
<accession>A0A8T0GF75</accession>
<keyword evidence="2" id="KW-1185">Reference proteome</keyword>
<evidence type="ECO:0000313" key="1">
    <source>
        <dbReference type="EMBL" id="KAG0557663.1"/>
    </source>
</evidence>
<dbReference type="EMBL" id="CM026432">
    <property type="protein sequence ID" value="KAG0557663.1"/>
    <property type="molecule type" value="Genomic_DNA"/>
</dbReference>
<sequence>MALSTLRTNLSSGKSPALLKAADKMFESSGEHEYITKFNHEQCHYLVDKFKMAVRSAEAFLDPNIAWYPAFGSDQDLAWSLEIFKLLFAMGKEVESFIQGCCKKTWIQSAILLTNVSKDISSLGFNLELGKVVFSPRENVSALNQY</sequence>
<evidence type="ECO:0000313" key="2">
    <source>
        <dbReference type="Proteomes" id="UP000822688"/>
    </source>
</evidence>
<comment type="caution">
    <text evidence="1">The sequence shown here is derived from an EMBL/GenBank/DDBJ whole genome shotgun (WGS) entry which is preliminary data.</text>
</comment>
<gene>
    <name evidence="1" type="ORF">KC19_11G147600</name>
</gene>
<dbReference type="AlphaFoldDB" id="A0A8T0GF75"/>
<name>A0A8T0GF75_CERPU</name>
<protein>
    <submittedName>
        <fullName evidence="1">Uncharacterized protein</fullName>
    </submittedName>
</protein>
<proteinExistence type="predicted"/>
<reference evidence="1 2" key="1">
    <citation type="submission" date="2020-06" db="EMBL/GenBank/DDBJ databases">
        <title>WGS assembly of Ceratodon purpureus strain R40.</title>
        <authorList>
            <person name="Carey S.B."/>
            <person name="Jenkins J."/>
            <person name="Shu S."/>
            <person name="Lovell J.T."/>
            <person name="Sreedasyam A."/>
            <person name="Maumus F."/>
            <person name="Tiley G.P."/>
            <person name="Fernandez-Pozo N."/>
            <person name="Barry K."/>
            <person name="Chen C."/>
            <person name="Wang M."/>
            <person name="Lipzen A."/>
            <person name="Daum C."/>
            <person name="Saski C.A."/>
            <person name="Payton A.C."/>
            <person name="Mcbreen J.C."/>
            <person name="Conrad R.E."/>
            <person name="Kollar L.M."/>
            <person name="Olsson S."/>
            <person name="Huttunen S."/>
            <person name="Landis J.B."/>
            <person name="Wickett N.J."/>
            <person name="Johnson M.G."/>
            <person name="Rensing S.A."/>
            <person name="Grimwood J."/>
            <person name="Schmutz J."/>
            <person name="Mcdaniel S.F."/>
        </authorList>
    </citation>
    <scope>NUCLEOTIDE SEQUENCE [LARGE SCALE GENOMIC DNA]</scope>
    <source>
        <strain evidence="1 2">R40</strain>
    </source>
</reference>